<dbReference type="NCBIfam" id="TIGR00638">
    <property type="entry name" value="Mop"/>
    <property type="match status" value="1"/>
</dbReference>
<evidence type="ECO:0000313" key="7">
    <source>
        <dbReference type="EMBL" id="BAF87789.1"/>
    </source>
</evidence>
<dbReference type="Pfam" id="PF03459">
    <property type="entry name" value="TOBE"/>
    <property type="match status" value="2"/>
</dbReference>
<evidence type="ECO:0000256" key="1">
    <source>
        <dbReference type="ARBA" id="ARBA00008110"/>
    </source>
</evidence>
<dbReference type="InterPro" id="IPR004606">
    <property type="entry name" value="Mop_domain"/>
</dbReference>
<dbReference type="Gene3D" id="1.10.10.10">
    <property type="entry name" value="Winged helix-like DNA-binding domain superfamily/Winged helix DNA-binding domain"/>
    <property type="match status" value="1"/>
</dbReference>
<dbReference type="InterPro" id="IPR008995">
    <property type="entry name" value="Mo/tungstate-bd_C_term_dom"/>
</dbReference>
<feature type="domain" description="Mop" evidence="6">
    <location>
        <begin position="148"/>
        <end position="214"/>
    </location>
</feature>
<dbReference type="eggNOG" id="COG2005">
    <property type="taxonomic scope" value="Bacteria"/>
</dbReference>
<evidence type="ECO:0000256" key="3">
    <source>
        <dbReference type="ARBA" id="ARBA00022505"/>
    </source>
</evidence>
<feature type="domain" description="Mop" evidence="6">
    <location>
        <begin position="219"/>
        <end position="285"/>
    </location>
</feature>
<dbReference type="GO" id="GO:0015689">
    <property type="term" value="P:molybdate ion transport"/>
    <property type="evidence" value="ECO:0007669"/>
    <property type="project" value="UniProtKB-UniRule"/>
</dbReference>
<dbReference type="SUPFAM" id="SSF46785">
    <property type="entry name" value="Winged helix' DNA-binding domain"/>
    <property type="match status" value="1"/>
</dbReference>
<dbReference type="GO" id="GO:0030151">
    <property type="term" value="F:molybdenum ion binding"/>
    <property type="evidence" value="ECO:0007669"/>
    <property type="project" value="UniProtKB-UniRule"/>
</dbReference>
<dbReference type="HOGENOM" id="CLU_087839_1_0_5"/>
<keyword evidence="3 5" id="KW-0500">Molybdenum</keyword>
<name>A8I4Z7_AZOC5</name>
<dbReference type="GO" id="GO:0003700">
    <property type="term" value="F:DNA-binding transcription factor activity"/>
    <property type="evidence" value="ECO:0007669"/>
    <property type="project" value="InterPro"/>
</dbReference>
<proteinExistence type="inferred from homology"/>
<dbReference type="InterPro" id="IPR036388">
    <property type="entry name" value="WH-like_DNA-bd_sf"/>
</dbReference>
<reference evidence="7 8" key="1">
    <citation type="journal article" date="2007" name="Appl. Environ. Microbiol.">
        <title>Rhizobial factors required for stem nodule maturation and maintenance in Sesbania rostrata-Azorhizobium caulinodans ORS571 symbiosis.</title>
        <authorList>
            <person name="Suzuki S."/>
            <person name="Aono T."/>
            <person name="Lee KB."/>
            <person name="Suzuki T."/>
            <person name="Liu CT."/>
            <person name="Miwa H."/>
            <person name="Wakao S."/>
            <person name="Iki T."/>
            <person name="Oyaizu H."/>
        </authorList>
    </citation>
    <scope>NUCLEOTIDE SEQUENCE [LARGE SCALE GENOMIC DNA]</scope>
    <source>
        <strain evidence="8">ATCC 43989 / DSM 5975 / JCM 20966 / LMG 6465 / NBRC 14845 / NCIMB 13405 / ORS 571</strain>
    </source>
</reference>
<comment type="similarity">
    <text evidence="1 5">Belongs to the ModE family.</text>
</comment>
<reference evidence="7 8" key="4">
    <citation type="journal article" date="2009" name="Appl. Environ. Microbiol.">
        <title>Comparative genome-wide transcriptional profiling of Azorhizobium caulinodans ORS571 grown under free-living and symbiotic conditions.</title>
        <authorList>
            <person name="Tsukada S."/>
            <person name="Aono T."/>
            <person name="Akiba N."/>
            <person name="Lee KB."/>
            <person name="Liu CT."/>
            <person name="Toyazaki H."/>
            <person name="Oyaizu H."/>
        </authorList>
    </citation>
    <scope>NUCLEOTIDE SEQUENCE [LARGE SCALE GENOMIC DNA]</scope>
    <source>
        <strain evidence="8">ATCC 43989 / DSM 5975 / JCM 20966 / LMG 6465 / NBRC 14845 / NCIMB 13405 / ORS 571</strain>
    </source>
</reference>
<evidence type="ECO:0000256" key="4">
    <source>
        <dbReference type="ARBA" id="ARBA00022737"/>
    </source>
</evidence>
<keyword evidence="8" id="KW-1185">Reference proteome</keyword>
<keyword evidence="4" id="KW-0677">Repeat</keyword>
<dbReference type="InterPro" id="IPR005116">
    <property type="entry name" value="Transp-assoc_OB_typ1"/>
</dbReference>
<reference evidence="8" key="2">
    <citation type="submission" date="2007-04" db="EMBL/GenBank/DDBJ databases">
        <title>Complete genome sequence of the nitrogen-fixing bacterium Azorhizobium caulinodans ORS571.</title>
        <authorList>
            <person name="Lee K.B."/>
            <person name="Backer P.D."/>
            <person name="Aono T."/>
            <person name="Liu C.T."/>
            <person name="Suzuki S."/>
            <person name="Suzuki T."/>
            <person name="Kaneko T."/>
            <person name="Yamada M."/>
            <person name="Tabata S."/>
            <person name="Kupfer D.M."/>
            <person name="Najar F.Z."/>
            <person name="Wiley G.B."/>
            <person name="Roe B."/>
            <person name="Binnewies T."/>
            <person name="Ussery D."/>
            <person name="Vereecke D."/>
            <person name="Gevers D."/>
            <person name="Holsters M."/>
            <person name="Oyaizu H."/>
        </authorList>
    </citation>
    <scope>NUCLEOTIDE SEQUENCE [LARGE SCALE GENOMIC DNA]</scope>
    <source>
        <strain evidence="8">ATCC 43989 / DSM 5975 / JCM 20966 / LMG 6465 / NBRC 14845 / NCIMB 13405 / ORS 571</strain>
    </source>
</reference>
<evidence type="ECO:0000256" key="2">
    <source>
        <dbReference type="ARBA" id="ARBA00022448"/>
    </source>
</evidence>
<dbReference type="SUPFAM" id="SSF50331">
    <property type="entry name" value="MOP-like"/>
    <property type="match status" value="2"/>
</dbReference>
<dbReference type="InterPro" id="IPR051815">
    <property type="entry name" value="Molybdate_resp_trans_reg"/>
</dbReference>
<keyword evidence="2 5" id="KW-0813">Transport</keyword>
<dbReference type="eggNOG" id="COG3585">
    <property type="taxonomic scope" value="Bacteria"/>
</dbReference>
<dbReference type="InterPro" id="IPR016462">
    <property type="entry name" value="ModE"/>
</dbReference>
<reference evidence="7 8" key="6">
    <citation type="journal article" date="2011" name="Appl. Environ. Microbiol.">
        <title>Involvement of the azorhizobial chromosome partition gene (parA) in the onset of bacteroid differentiation during Sesbania rostrata stem nodule development.</title>
        <authorList>
            <person name="Liu CT."/>
            <person name="Lee KB."/>
            <person name="Wang YS."/>
            <person name="Peng MH."/>
            <person name="Lee KT."/>
            <person name="Suzuki S."/>
            <person name="Suzuki T."/>
            <person name="Oyaizu H."/>
        </authorList>
    </citation>
    <scope>NUCLEOTIDE SEQUENCE [LARGE SCALE GENOMIC DNA]</scope>
    <source>
        <strain evidence="8">ATCC 43989 / DSM 5975 / JCM 20966 / LMG 6465 / NBRC 14845 / NCIMB 13405 / ORS 571</strain>
    </source>
</reference>
<accession>A8I4Z7</accession>
<gene>
    <name evidence="7" type="ordered locus">AZC_1791</name>
</gene>
<dbReference type="STRING" id="438753.AZC_1791"/>
<protein>
    <submittedName>
        <fullName evidence="7">Molybdenum-binding protein</fullName>
    </submittedName>
</protein>
<evidence type="ECO:0000259" key="6">
    <source>
        <dbReference type="PROSITE" id="PS51866"/>
    </source>
</evidence>
<dbReference type="InterPro" id="IPR000847">
    <property type="entry name" value="LysR_HTH_N"/>
</dbReference>
<dbReference type="PROSITE" id="PS51866">
    <property type="entry name" value="MOP"/>
    <property type="match status" value="2"/>
</dbReference>
<dbReference type="EMBL" id="AP009384">
    <property type="protein sequence ID" value="BAF87789.1"/>
    <property type="molecule type" value="Genomic_DNA"/>
</dbReference>
<dbReference type="Gene3D" id="2.40.50.100">
    <property type="match status" value="2"/>
</dbReference>
<sequence>MTSPALRRRRAGRSMPSSGMGNVVTAGKIDALLALKSDGRLLVGRDRIRLLEAVAEHGSITRAAKATGFSYKTAWEAVDAINNLLPTPAFITRTGGRAGGNAAITDEGRRLIATFHRLESRLAALSSLIAEDGLDGLSETLLWTVGVRISARNMFQTEITRVQRWPVDVEVSLKVSESVCLCAVVTNSAVEELDLKPGRRVLALVKASFVHVHAPDAVPPEARNRFPGIIAARTDAEVNSEIQLDIGNGKTITAVVPRRLVEAAGFAEGDAAAATFDPDHVILAGD</sequence>
<reference evidence="7 8" key="5">
    <citation type="journal article" date="2010" name="Appl. Environ. Microbiol.">
        <title>phrR-like gene praR of Azorhizobium caulinodans ORS571 is essential for symbiosis with Sesbania rostrata and is involved in expression of reb genes.</title>
        <authorList>
            <person name="Akiba N."/>
            <person name="Aono T."/>
            <person name="Toyazaki H."/>
            <person name="Sato S."/>
            <person name="Oyaizu H."/>
        </authorList>
    </citation>
    <scope>NUCLEOTIDE SEQUENCE [LARGE SCALE GENOMIC DNA]</scope>
    <source>
        <strain evidence="8">ATCC 43989 / DSM 5975 / JCM 20966 / LMG 6465 / NBRC 14845 / NCIMB 13405 / ORS 571</strain>
    </source>
</reference>
<dbReference type="Pfam" id="PF00126">
    <property type="entry name" value="HTH_1"/>
    <property type="match status" value="1"/>
</dbReference>
<evidence type="ECO:0000256" key="5">
    <source>
        <dbReference type="PIRNR" id="PIRNR005763"/>
    </source>
</evidence>
<evidence type="ECO:0000313" key="8">
    <source>
        <dbReference type="Proteomes" id="UP000000270"/>
    </source>
</evidence>
<dbReference type="PANTHER" id="PTHR30432">
    <property type="entry name" value="TRANSCRIPTIONAL REGULATOR MODE"/>
    <property type="match status" value="1"/>
</dbReference>
<dbReference type="PANTHER" id="PTHR30432:SF1">
    <property type="entry name" value="DNA-BINDING TRANSCRIPTIONAL DUAL REGULATOR MODE"/>
    <property type="match status" value="1"/>
</dbReference>
<dbReference type="Proteomes" id="UP000000270">
    <property type="component" value="Chromosome"/>
</dbReference>
<dbReference type="PIRSF" id="PIRSF005763">
    <property type="entry name" value="Txn_reg_ModE"/>
    <property type="match status" value="1"/>
</dbReference>
<organism evidence="7 8">
    <name type="scientific">Azorhizobium caulinodans (strain ATCC 43989 / DSM 5975 / JCM 20966 / LMG 6465 / NBRC 14845 / NCIMB 13405 / ORS 571)</name>
    <dbReference type="NCBI Taxonomy" id="438753"/>
    <lineage>
        <taxon>Bacteria</taxon>
        <taxon>Pseudomonadati</taxon>
        <taxon>Pseudomonadota</taxon>
        <taxon>Alphaproteobacteria</taxon>
        <taxon>Hyphomicrobiales</taxon>
        <taxon>Xanthobacteraceae</taxon>
        <taxon>Azorhizobium</taxon>
    </lineage>
</organism>
<reference evidence="7 8" key="3">
    <citation type="journal article" date="2008" name="BMC Genomics">
        <title>The genome of the versatile nitrogen fixer Azorhizobium caulinodans ORS571.</title>
        <authorList>
            <person name="Lee KB."/>
            <person name="Backer P.D."/>
            <person name="Aono T."/>
            <person name="Liu CT."/>
            <person name="Suzuki S."/>
            <person name="Suzuki T."/>
            <person name="Kaneko T."/>
            <person name="Yamada M."/>
            <person name="Tabata S."/>
            <person name="Kupfer D.M."/>
            <person name="Najar F.Z."/>
            <person name="Wiley G.B."/>
            <person name="Roe B."/>
            <person name="Binnewies T.T."/>
            <person name="Ussery D.W."/>
            <person name="D'Haeze W."/>
            <person name="Herder J.D."/>
            <person name="Gevers D."/>
            <person name="Vereecke D."/>
            <person name="Holsters M."/>
            <person name="Oyaizu H."/>
        </authorList>
    </citation>
    <scope>NUCLEOTIDE SEQUENCE [LARGE SCALE GENOMIC DNA]</scope>
    <source>
        <strain evidence="8">ATCC 43989 / DSM 5975 / JCM 20966 / LMG 6465 / NBRC 14845 / NCIMB 13405 / ORS 571</strain>
    </source>
</reference>
<dbReference type="KEGG" id="azc:AZC_1791"/>
<dbReference type="AlphaFoldDB" id="A8I4Z7"/>
<dbReference type="InterPro" id="IPR036390">
    <property type="entry name" value="WH_DNA-bd_sf"/>
</dbReference>